<evidence type="ECO:0000256" key="1">
    <source>
        <dbReference type="ARBA" id="ARBA00001947"/>
    </source>
</evidence>
<feature type="region of interest" description="Disordered" evidence="2">
    <location>
        <begin position="460"/>
        <end position="483"/>
    </location>
</feature>
<dbReference type="CDD" id="cd01309">
    <property type="entry name" value="Met_dep_hydrolase_C"/>
    <property type="match status" value="1"/>
</dbReference>
<gene>
    <name evidence="5" type="ORF">ACFFGH_16800</name>
</gene>
<dbReference type="RefSeq" id="WP_386670363.1">
    <property type="nucleotide sequence ID" value="NZ_JBHLTG010000004.1"/>
</dbReference>
<dbReference type="PANTHER" id="PTHR11647">
    <property type="entry name" value="HYDRANTOINASE/DIHYDROPYRIMIDINASE FAMILY MEMBER"/>
    <property type="match status" value="1"/>
</dbReference>
<comment type="caution">
    <text evidence="5">The sequence shown here is derived from an EMBL/GenBank/DDBJ whole genome shotgun (WGS) entry which is preliminary data.</text>
</comment>
<dbReference type="SUPFAM" id="SSF51556">
    <property type="entry name" value="Metallo-dependent hydrolases"/>
    <property type="match status" value="1"/>
</dbReference>
<dbReference type="Pfam" id="PF01979">
    <property type="entry name" value="Amidohydro_1"/>
    <property type="match status" value="1"/>
</dbReference>
<keyword evidence="3" id="KW-0732">Signal</keyword>
<reference evidence="5 6" key="1">
    <citation type="submission" date="2024-09" db="EMBL/GenBank/DDBJ databases">
        <authorList>
            <person name="Sun Q."/>
            <person name="Mori K."/>
        </authorList>
    </citation>
    <scope>NUCLEOTIDE SEQUENCE [LARGE SCALE GENOMIC DNA]</scope>
    <source>
        <strain evidence="5 6">KCTC 23076</strain>
    </source>
</reference>
<evidence type="ECO:0000256" key="2">
    <source>
        <dbReference type="SAM" id="MobiDB-lite"/>
    </source>
</evidence>
<dbReference type="EMBL" id="JBHLTG010000004">
    <property type="protein sequence ID" value="MFC0679498.1"/>
    <property type="molecule type" value="Genomic_DNA"/>
</dbReference>
<dbReference type="InterPro" id="IPR050378">
    <property type="entry name" value="Metallo-dep_Hydrolases_sf"/>
</dbReference>
<dbReference type="Proteomes" id="UP001589896">
    <property type="component" value="Unassembled WGS sequence"/>
</dbReference>
<comment type="cofactor">
    <cofactor evidence="1">
        <name>Zn(2+)</name>
        <dbReference type="ChEBI" id="CHEBI:29105"/>
    </cofactor>
</comment>
<dbReference type="InterPro" id="IPR032466">
    <property type="entry name" value="Metal_Hydrolase"/>
</dbReference>
<dbReference type="SUPFAM" id="SSF51338">
    <property type="entry name" value="Composite domain of metallo-dependent hydrolases"/>
    <property type="match status" value="1"/>
</dbReference>
<dbReference type="InterPro" id="IPR006680">
    <property type="entry name" value="Amidohydro-rel"/>
</dbReference>
<proteinExistence type="predicted"/>
<feature type="compositionally biased region" description="Basic and acidic residues" evidence="2">
    <location>
        <begin position="257"/>
        <end position="270"/>
    </location>
</feature>
<dbReference type="InterPro" id="IPR011059">
    <property type="entry name" value="Metal-dep_hydrolase_composite"/>
</dbReference>
<feature type="chain" id="PRO_5046162454" evidence="3">
    <location>
        <begin position="21"/>
        <end position="483"/>
    </location>
</feature>
<dbReference type="PANTHER" id="PTHR11647:SF1">
    <property type="entry name" value="COLLAPSIN RESPONSE MEDIATOR PROTEIN"/>
    <property type="match status" value="1"/>
</dbReference>
<dbReference type="Gene3D" id="2.30.40.10">
    <property type="entry name" value="Urease, subunit C, domain 1"/>
    <property type="match status" value="1"/>
</dbReference>
<evidence type="ECO:0000313" key="6">
    <source>
        <dbReference type="Proteomes" id="UP001589896"/>
    </source>
</evidence>
<feature type="domain" description="Amidohydrolase-related" evidence="4">
    <location>
        <begin position="391"/>
        <end position="445"/>
    </location>
</feature>
<sequence>MLRPICAALTAALLCAPAFAADPAPAKPARGARFIADPYPSTYRPIASAPVLLTGATVLTGTGTRLDNADVLMQDGRIVAVGQGIDAPADAVRIDAKGKWVTPGLIDVHSHLGVYPSPGVQAHSDGNEATSPTTPNVWAEHSVWPQDPGFATALAGGVTSMQILPGSANLIGGRGVTLKNVPATTYQAMKFPGAPWGVKMACGENPKRVYGGKGGPGTRMANVAGYRAAFIDASEYLRKNTPKADEPTKRRWWQSESSEKADSEKDTGGKRDLKLDTLAGAINGDIMVHIHCYRADEMTTMLDLAKEFGFKVAAFHHGVEAYKLADRLAQDGVCGALWADWWGFKMEAFDGIQENIALVDRPANGCAIVHSDSEEGIQRLNQEAAKVIANAKRAGMDIAPERAIRWVTSNAAKSLGVLDKTGTLEPGKMADVVLWNGDPFSVYTKAEQVYVDGARVFDRNDPSRQPKSDFMLGHGAAATGGVQ</sequence>
<protein>
    <submittedName>
        <fullName evidence="5">Amidohydrolase</fullName>
    </submittedName>
</protein>
<evidence type="ECO:0000259" key="4">
    <source>
        <dbReference type="Pfam" id="PF01979"/>
    </source>
</evidence>
<dbReference type="Gene3D" id="3.20.20.140">
    <property type="entry name" value="Metal-dependent hydrolases"/>
    <property type="match status" value="1"/>
</dbReference>
<evidence type="ECO:0000313" key="5">
    <source>
        <dbReference type="EMBL" id="MFC0679498.1"/>
    </source>
</evidence>
<accession>A0ABV6RUB0</accession>
<name>A0ABV6RUB0_9GAMM</name>
<feature type="region of interest" description="Disordered" evidence="2">
    <location>
        <begin position="241"/>
        <end position="270"/>
    </location>
</feature>
<feature type="signal peptide" evidence="3">
    <location>
        <begin position="1"/>
        <end position="20"/>
    </location>
</feature>
<evidence type="ECO:0000256" key="3">
    <source>
        <dbReference type="SAM" id="SignalP"/>
    </source>
</evidence>
<keyword evidence="6" id="KW-1185">Reference proteome</keyword>
<organism evidence="5 6">
    <name type="scientific">Lysobacter korlensis</name>
    <dbReference type="NCBI Taxonomy" id="553636"/>
    <lineage>
        <taxon>Bacteria</taxon>
        <taxon>Pseudomonadati</taxon>
        <taxon>Pseudomonadota</taxon>
        <taxon>Gammaproteobacteria</taxon>
        <taxon>Lysobacterales</taxon>
        <taxon>Lysobacteraceae</taxon>
        <taxon>Lysobacter</taxon>
    </lineage>
</organism>